<keyword evidence="4" id="KW-0620">Polyamine biosynthesis</keyword>
<dbReference type="PANTHER" id="PTHR11570">
    <property type="entry name" value="S-ADENOSYLMETHIONINE DECARBOXYLASE"/>
    <property type="match status" value="1"/>
</dbReference>
<evidence type="ECO:0000256" key="1">
    <source>
        <dbReference type="ARBA" id="ARBA00004911"/>
    </source>
</evidence>
<dbReference type="AlphaFoldDB" id="A0A2H1WKU2"/>
<dbReference type="EMBL" id="ODYU01009000">
    <property type="protein sequence ID" value="SOQ53074.1"/>
    <property type="molecule type" value="Genomic_DNA"/>
</dbReference>
<dbReference type="GO" id="GO:0006597">
    <property type="term" value="P:spermine biosynthetic process"/>
    <property type="evidence" value="ECO:0007669"/>
    <property type="project" value="TreeGrafter"/>
</dbReference>
<proteinExistence type="inferred from homology"/>
<feature type="non-terminal residue" evidence="7">
    <location>
        <position position="1"/>
    </location>
</feature>
<keyword evidence="3" id="KW-0745">Spermidine biosynthesis</keyword>
<dbReference type="SUPFAM" id="SSF56276">
    <property type="entry name" value="S-adenosylmethionine decarboxylase"/>
    <property type="match status" value="1"/>
</dbReference>
<dbReference type="UniPathway" id="UPA00331">
    <property type="reaction ID" value="UER00451"/>
</dbReference>
<dbReference type="PANTHER" id="PTHR11570:SF0">
    <property type="entry name" value="S-ADENOSYLMETHIONINE DECARBOXYLASE PROENZYME"/>
    <property type="match status" value="1"/>
</dbReference>
<dbReference type="GO" id="GO:0005829">
    <property type="term" value="C:cytosol"/>
    <property type="evidence" value="ECO:0007669"/>
    <property type="project" value="TreeGrafter"/>
</dbReference>
<dbReference type="OrthoDB" id="1068353at2759"/>
<evidence type="ECO:0000256" key="5">
    <source>
        <dbReference type="ARBA" id="ARBA00048112"/>
    </source>
</evidence>
<gene>
    <name evidence="7" type="ORF">SFRICE_021413</name>
</gene>
<comment type="pathway">
    <text evidence="1">Amine and polyamine biosynthesis; S-adenosylmethioninamine biosynthesis; S-adenosylmethioninamine from S-adenosyl-L-methionine: step 1/1.</text>
</comment>
<feature type="compositionally biased region" description="Low complexity" evidence="6">
    <location>
        <begin position="283"/>
        <end position="312"/>
    </location>
</feature>
<organism evidence="7">
    <name type="scientific">Spodoptera frugiperda</name>
    <name type="common">Fall armyworm</name>
    <dbReference type="NCBI Taxonomy" id="7108"/>
    <lineage>
        <taxon>Eukaryota</taxon>
        <taxon>Metazoa</taxon>
        <taxon>Ecdysozoa</taxon>
        <taxon>Arthropoda</taxon>
        <taxon>Hexapoda</taxon>
        <taxon>Insecta</taxon>
        <taxon>Pterygota</taxon>
        <taxon>Neoptera</taxon>
        <taxon>Endopterygota</taxon>
        <taxon>Lepidoptera</taxon>
        <taxon>Glossata</taxon>
        <taxon>Ditrysia</taxon>
        <taxon>Noctuoidea</taxon>
        <taxon>Noctuidae</taxon>
        <taxon>Amphipyrinae</taxon>
        <taxon>Spodoptera</taxon>
    </lineage>
</organism>
<dbReference type="Pfam" id="PF01536">
    <property type="entry name" value="SAM_decarbox"/>
    <property type="match status" value="1"/>
</dbReference>
<evidence type="ECO:0000256" key="3">
    <source>
        <dbReference type="ARBA" id="ARBA00023066"/>
    </source>
</evidence>
<feature type="region of interest" description="Disordered" evidence="6">
    <location>
        <begin position="282"/>
        <end position="335"/>
    </location>
</feature>
<dbReference type="InterPro" id="IPR016067">
    <property type="entry name" value="S-AdoMet_deCO2ase_core"/>
</dbReference>
<evidence type="ECO:0000256" key="2">
    <source>
        <dbReference type="ARBA" id="ARBA00008466"/>
    </source>
</evidence>
<protein>
    <submittedName>
        <fullName evidence="7">SFRICE_021413</fullName>
    </submittedName>
</protein>
<sequence>ESSMFVSRRRWILKTCGTTTPLRCVRAVLGLARDVAGHARVHNVFYSRREFARPAAQLQPHDNFDSEVKLLDSFFGDGRAYIMGPEKDCWYLYTLLPLEGTVDALEKEHSDASEGGLMEPDQTIEILMSDLDPAVMDIFTRQYSADAAAATRESGIDKIIPGMVIDDFLFDPCGYSMNGVAKDGCYMTIHITPERSCSYVSFESNVPVSSYDEVIARVLQAFRPAKFVLTVFATPVRLSGSVRGPVAEEVPGAGRVLPAGVAALPVLGLRAAVRPVRQVPELRSAPRAPRPRPAAACARRAPAPPTVRAAGGAERRAPRAPAPPPPPAGGAGARGATVVLRDRAARLSDRLTLPFH</sequence>
<dbReference type="GO" id="GO:0004014">
    <property type="term" value="F:adenosylmethionine decarboxylase activity"/>
    <property type="evidence" value="ECO:0007669"/>
    <property type="project" value="UniProtKB-EC"/>
</dbReference>
<evidence type="ECO:0000256" key="6">
    <source>
        <dbReference type="SAM" id="MobiDB-lite"/>
    </source>
</evidence>
<dbReference type="InterPro" id="IPR048283">
    <property type="entry name" value="AdoMetDC-like"/>
</dbReference>
<evidence type="ECO:0000313" key="7">
    <source>
        <dbReference type="EMBL" id="SOQ53074.1"/>
    </source>
</evidence>
<evidence type="ECO:0000256" key="4">
    <source>
        <dbReference type="ARBA" id="ARBA00023115"/>
    </source>
</evidence>
<dbReference type="GO" id="GO:0008295">
    <property type="term" value="P:spermidine biosynthetic process"/>
    <property type="evidence" value="ECO:0007669"/>
    <property type="project" value="UniProtKB-KW"/>
</dbReference>
<accession>A0A2H1WKU2</accession>
<reference evidence="7" key="1">
    <citation type="submission" date="2016-07" db="EMBL/GenBank/DDBJ databases">
        <authorList>
            <person name="Bretaudeau A."/>
        </authorList>
    </citation>
    <scope>NUCLEOTIDE SEQUENCE</scope>
    <source>
        <strain evidence="7">Rice</strain>
        <tissue evidence="7">Whole body</tissue>
    </source>
</reference>
<comment type="similarity">
    <text evidence="2">Belongs to the eukaryotic AdoMetDC family.</text>
</comment>
<comment type="catalytic activity">
    <reaction evidence="5">
        <text>S-adenosyl-L-methionine + H(+) = S-adenosyl 3-(methylsulfanyl)propylamine + CO2</text>
        <dbReference type="Rhea" id="RHEA:15981"/>
        <dbReference type="ChEBI" id="CHEBI:15378"/>
        <dbReference type="ChEBI" id="CHEBI:16526"/>
        <dbReference type="ChEBI" id="CHEBI:57443"/>
        <dbReference type="ChEBI" id="CHEBI:59789"/>
        <dbReference type="EC" id="4.1.1.50"/>
    </reaction>
</comment>
<name>A0A2H1WKU2_SPOFR</name>
<dbReference type="Gene3D" id="3.60.90.10">
    <property type="entry name" value="S-adenosylmethionine decarboxylase"/>
    <property type="match status" value="1"/>
</dbReference>